<evidence type="ECO:0000313" key="6">
    <source>
        <dbReference type="Proteomes" id="UP000235122"/>
    </source>
</evidence>
<dbReference type="EMBL" id="PKKO01000001">
    <property type="protein sequence ID" value="PKY73514.1"/>
    <property type="molecule type" value="Genomic_DNA"/>
</dbReference>
<feature type="domain" description="ABC transporter" evidence="4">
    <location>
        <begin position="5"/>
        <end position="242"/>
    </location>
</feature>
<keyword evidence="6" id="KW-1185">Reference proteome</keyword>
<accession>A0A2I1IQV9</accession>
<dbReference type="PANTHER" id="PTHR24220:SF692">
    <property type="entry name" value="ABC TRANSPORTER DOMAIN-CONTAINING PROTEIN"/>
    <property type="match status" value="1"/>
</dbReference>
<dbReference type="Pfam" id="PF00005">
    <property type="entry name" value="ABC_tran"/>
    <property type="match status" value="1"/>
</dbReference>
<dbReference type="PANTHER" id="PTHR24220">
    <property type="entry name" value="IMPORT ATP-BINDING PROTEIN"/>
    <property type="match status" value="1"/>
</dbReference>
<organism evidence="5 6">
    <name type="scientific">Winkia neuii</name>
    <dbReference type="NCBI Taxonomy" id="33007"/>
    <lineage>
        <taxon>Bacteria</taxon>
        <taxon>Bacillati</taxon>
        <taxon>Actinomycetota</taxon>
        <taxon>Actinomycetes</taxon>
        <taxon>Actinomycetales</taxon>
        <taxon>Actinomycetaceae</taxon>
        <taxon>Winkia</taxon>
    </lineage>
</organism>
<evidence type="ECO:0000256" key="1">
    <source>
        <dbReference type="ARBA" id="ARBA00022448"/>
    </source>
</evidence>
<keyword evidence="3 5" id="KW-0067">ATP-binding</keyword>
<dbReference type="RefSeq" id="WP_024332438.1">
    <property type="nucleotide sequence ID" value="NZ_JASOXK010000010.1"/>
</dbReference>
<dbReference type="STRING" id="33007.HMPREF3198_02020"/>
<dbReference type="Proteomes" id="UP000235122">
    <property type="component" value="Unassembled WGS sequence"/>
</dbReference>
<dbReference type="InterPro" id="IPR003593">
    <property type="entry name" value="AAA+_ATPase"/>
</dbReference>
<dbReference type="GO" id="GO:0016887">
    <property type="term" value="F:ATP hydrolysis activity"/>
    <property type="evidence" value="ECO:0007669"/>
    <property type="project" value="InterPro"/>
</dbReference>
<gene>
    <name evidence="5" type="ORF">CYJ19_02725</name>
</gene>
<dbReference type="InterPro" id="IPR017871">
    <property type="entry name" value="ABC_transporter-like_CS"/>
</dbReference>
<protein>
    <submittedName>
        <fullName evidence="5">ABC transporter ATP-binding protein</fullName>
    </submittedName>
</protein>
<evidence type="ECO:0000256" key="2">
    <source>
        <dbReference type="ARBA" id="ARBA00022741"/>
    </source>
</evidence>
<dbReference type="PROSITE" id="PS50893">
    <property type="entry name" value="ABC_TRANSPORTER_2"/>
    <property type="match status" value="1"/>
</dbReference>
<dbReference type="SMART" id="SM00382">
    <property type="entry name" value="AAA"/>
    <property type="match status" value="1"/>
</dbReference>
<dbReference type="InterPro" id="IPR017911">
    <property type="entry name" value="MacB-like_ATP-bd"/>
</dbReference>
<dbReference type="SUPFAM" id="SSF52540">
    <property type="entry name" value="P-loop containing nucleoside triphosphate hydrolases"/>
    <property type="match status" value="1"/>
</dbReference>
<dbReference type="CDD" id="cd03255">
    <property type="entry name" value="ABC_MJ0796_LolCDE_FtsE"/>
    <property type="match status" value="1"/>
</dbReference>
<evidence type="ECO:0000256" key="3">
    <source>
        <dbReference type="ARBA" id="ARBA00022840"/>
    </source>
</evidence>
<reference evidence="5 6" key="1">
    <citation type="submission" date="2017-12" db="EMBL/GenBank/DDBJ databases">
        <title>Phylogenetic diversity of female urinary microbiome.</title>
        <authorList>
            <person name="Thomas-White K."/>
            <person name="Wolfe A.J."/>
        </authorList>
    </citation>
    <scope>NUCLEOTIDE SEQUENCE [LARGE SCALE GENOMIC DNA]</scope>
    <source>
        <strain evidence="5 6">UMB0402</strain>
    </source>
</reference>
<dbReference type="Gene3D" id="3.40.50.300">
    <property type="entry name" value="P-loop containing nucleotide triphosphate hydrolases"/>
    <property type="match status" value="1"/>
</dbReference>
<proteinExistence type="predicted"/>
<keyword evidence="2" id="KW-0547">Nucleotide-binding</keyword>
<evidence type="ECO:0000313" key="5">
    <source>
        <dbReference type="EMBL" id="PKY73514.1"/>
    </source>
</evidence>
<evidence type="ECO:0000259" key="4">
    <source>
        <dbReference type="PROSITE" id="PS50893"/>
    </source>
</evidence>
<dbReference type="AlphaFoldDB" id="A0A2I1IQV9"/>
<sequence>MNNIIATQDLKKSFPINKKERELVLRGIDFSVSEKEFVSIVGPSGSGKSTFLYCISGLMQADSGHALLCGVDLVKASRNERSQARRKNVSFIFQDYNLVDSMTAVENVKLGLRFVSKKLAKSELDNLFEKFGLSKRKNYYPAQLSGGQRQRVAIIRALAVKPHVIFADEPTGALDSKSSALVIDELSKLGRQGTAVVMVTHDLDVAAQAQRAVVLRDGELVENVTHPTREQLFLSSRGQAQV</sequence>
<dbReference type="GO" id="GO:0098796">
    <property type="term" value="C:membrane protein complex"/>
    <property type="evidence" value="ECO:0007669"/>
    <property type="project" value="UniProtKB-ARBA"/>
</dbReference>
<dbReference type="GO" id="GO:0005524">
    <property type="term" value="F:ATP binding"/>
    <property type="evidence" value="ECO:0007669"/>
    <property type="project" value="UniProtKB-KW"/>
</dbReference>
<name>A0A2I1IQV9_9ACTO</name>
<dbReference type="GO" id="GO:0005886">
    <property type="term" value="C:plasma membrane"/>
    <property type="evidence" value="ECO:0007669"/>
    <property type="project" value="TreeGrafter"/>
</dbReference>
<dbReference type="InterPro" id="IPR003439">
    <property type="entry name" value="ABC_transporter-like_ATP-bd"/>
</dbReference>
<dbReference type="FunFam" id="3.40.50.300:FF:000032">
    <property type="entry name" value="Export ABC transporter ATP-binding protein"/>
    <property type="match status" value="1"/>
</dbReference>
<dbReference type="PROSITE" id="PS00211">
    <property type="entry name" value="ABC_TRANSPORTER_1"/>
    <property type="match status" value="1"/>
</dbReference>
<dbReference type="GeneID" id="35865895"/>
<dbReference type="InterPro" id="IPR027417">
    <property type="entry name" value="P-loop_NTPase"/>
</dbReference>
<dbReference type="GO" id="GO:0022857">
    <property type="term" value="F:transmembrane transporter activity"/>
    <property type="evidence" value="ECO:0007669"/>
    <property type="project" value="TreeGrafter"/>
</dbReference>
<dbReference type="InterPro" id="IPR015854">
    <property type="entry name" value="ABC_transpr_LolD-like"/>
</dbReference>
<keyword evidence="1" id="KW-0813">Transport</keyword>
<comment type="caution">
    <text evidence="5">The sequence shown here is derived from an EMBL/GenBank/DDBJ whole genome shotgun (WGS) entry which is preliminary data.</text>
</comment>